<dbReference type="AlphaFoldDB" id="A0A8J2IEX8"/>
<dbReference type="RefSeq" id="XP_043171362.1">
    <property type="nucleotide sequence ID" value="XM_043315427.1"/>
</dbReference>
<reference evidence="1" key="1">
    <citation type="submission" date="2021-05" db="EMBL/GenBank/DDBJ databases">
        <authorList>
            <person name="Stam R."/>
        </authorList>
    </citation>
    <scope>NUCLEOTIDE SEQUENCE</scope>
    <source>
        <strain evidence="1">CS162</strain>
    </source>
</reference>
<gene>
    <name evidence="1" type="ORF">ALTATR162_LOCUS7798</name>
</gene>
<keyword evidence="2" id="KW-1185">Reference proteome</keyword>
<dbReference type="GeneID" id="67019837"/>
<protein>
    <submittedName>
        <fullName evidence="1">Uncharacterized protein</fullName>
    </submittedName>
</protein>
<name>A0A8J2IEX8_9PLEO</name>
<dbReference type="Proteomes" id="UP000676310">
    <property type="component" value="Unassembled WGS sequence"/>
</dbReference>
<dbReference type="EMBL" id="CAJRGZ010000022">
    <property type="protein sequence ID" value="CAG5174501.1"/>
    <property type="molecule type" value="Genomic_DNA"/>
</dbReference>
<accession>A0A8J2IEX8</accession>
<evidence type="ECO:0000313" key="1">
    <source>
        <dbReference type="EMBL" id="CAG5174501.1"/>
    </source>
</evidence>
<sequence length="122" mass="13596">MYTPEVFTTRIITVVLQNWKTSSMLIKKLSDDRMDSDTIAKLMGSKEKSSLKVLQAAASNWDHGVEAVELLMNALYNAVAKHDSVPKEIARSAAANWKCGFDILKSLKTTYKKTRTVTTSVL</sequence>
<organism evidence="1 2">
    <name type="scientific">Alternaria atra</name>
    <dbReference type="NCBI Taxonomy" id="119953"/>
    <lineage>
        <taxon>Eukaryota</taxon>
        <taxon>Fungi</taxon>
        <taxon>Dikarya</taxon>
        <taxon>Ascomycota</taxon>
        <taxon>Pezizomycotina</taxon>
        <taxon>Dothideomycetes</taxon>
        <taxon>Pleosporomycetidae</taxon>
        <taxon>Pleosporales</taxon>
        <taxon>Pleosporineae</taxon>
        <taxon>Pleosporaceae</taxon>
        <taxon>Alternaria</taxon>
        <taxon>Alternaria sect. Ulocladioides</taxon>
    </lineage>
</organism>
<evidence type="ECO:0000313" key="2">
    <source>
        <dbReference type="Proteomes" id="UP000676310"/>
    </source>
</evidence>
<comment type="caution">
    <text evidence="1">The sequence shown here is derived from an EMBL/GenBank/DDBJ whole genome shotgun (WGS) entry which is preliminary data.</text>
</comment>
<proteinExistence type="predicted"/>